<evidence type="ECO:0000313" key="3">
    <source>
        <dbReference type="Proteomes" id="UP000199028"/>
    </source>
</evidence>
<dbReference type="Proteomes" id="UP000199028">
    <property type="component" value="Unassembled WGS sequence"/>
</dbReference>
<dbReference type="AlphaFoldDB" id="A0A1H9SLE1"/>
<gene>
    <name evidence="2" type="ORF">SAMN05216195_107116</name>
</gene>
<feature type="region of interest" description="Disordered" evidence="1">
    <location>
        <begin position="1"/>
        <end position="20"/>
    </location>
</feature>
<organism evidence="2 3">
    <name type="scientific">Lentzea flaviverrucosa</name>
    <dbReference type="NCBI Taxonomy" id="200379"/>
    <lineage>
        <taxon>Bacteria</taxon>
        <taxon>Bacillati</taxon>
        <taxon>Actinomycetota</taxon>
        <taxon>Actinomycetes</taxon>
        <taxon>Pseudonocardiales</taxon>
        <taxon>Pseudonocardiaceae</taxon>
        <taxon>Lentzea</taxon>
    </lineage>
</organism>
<name>A0A1H9SLE1_9PSEU</name>
<feature type="compositionally biased region" description="Basic and acidic residues" evidence="1">
    <location>
        <begin position="7"/>
        <end position="20"/>
    </location>
</feature>
<evidence type="ECO:0000256" key="1">
    <source>
        <dbReference type="SAM" id="MobiDB-lite"/>
    </source>
</evidence>
<protein>
    <submittedName>
        <fullName evidence="2">Uncharacterized protein</fullName>
    </submittedName>
</protein>
<proteinExistence type="predicted"/>
<sequence length="290" mass="32069">MSRNRSATHDALRTELEKERERVRSLETVNRLQADSLTSLSDLAGKLRCQVADLHDDTLSSKPMSAKGLRNVTGRMSGLADTLSRAASGYSGVRTTDMIYPTVDDDLRAHRWTPRPDRRLDGALPPVPITELLDRRGYARGWHRGPQWITLWFTSPSSFAFADSSDHGRLNDADTVRVLITSHRPLTPDELTDWAAAQQESHAVPFDAPYGRAVQHVGLCWGGALESHRCDEHGHPAPDGPGCRSVWACPSDPDFRLCVWGIGDAPAHVTYWAGPVVDMAHLVQITGHCR</sequence>
<evidence type="ECO:0000313" key="2">
    <source>
        <dbReference type="EMBL" id="SER85757.1"/>
    </source>
</evidence>
<reference evidence="3" key="1">
    <citation type="submission" date="2016-10" db="EMBL/GenBank/DDBJ databases">
        <authorList>
            <person name="Varghese N."/>
            <person name="Submissions S."/>
        </authorList>
    </citation>
    <scope>NUCLEOTIDE SEQUENCE [LARGE SCALE GENOMIC DNA]</scope>
    <source>
        <strain evidence="3">CGMCC 4.578</strain>
    </source>
</reference>
<keyword evidence="3" id="KW-1185">Reference proteome</keyword>
<dbReference type="EMBL" id="FOFT01000007">
    <property type="protein sequence ID" value="SER85757.1"/>
    <property type="molecule type" value="Genomic_DNA"/>
</dbReference>
<accession>A0A1H9SLE1</accession>